<comment type="similarity">
    <text evidence="1 5 6">Belongs to the universal ribosomal protein uS3 family.</text>
</comment>
<dbReference type="InterPro" id="IPR005704">
    <property type="entry name" value="Ribosomal_uS3_bac-typ"/>
</dbReference>
<evidence type="ECO:0000256" key="2">
    <source>
        <dbReference type="ARBA" id="ARBA00022980"/>
    </source>
</evidence>
<dbReference type="AlphaFoldDB" id="A0A0S2ICE5"/>
<dbReference type="SUPFAM" id="SSF54814">
    <property type="entry name" value="Prokaryotic type KH domain (KH-domain type II)"/>
    <property type="match status" value="1"/>
</dbReference>
<dbReference type="PANTHER" id="PTHR11760:SF19">
    <property type="entry name" value="SMALL RIBOSOMAL SUBUNIT PROTEIN US3C"/>
    <property type="match status" value="1"/>
</dbReference>
<gene>
    <name evidence="5 10" type="primary">rps3</name>
</gene>
<dbReference type="GO" id="GO:0009507">
    <property type="term" value="C:chloroplast"/>
    <property type="evidence" value="ECO:0007669"/>
    <property type="project" value="UniProtKB-SubCell"/>
</dbReference>
<dbReference type="InterPro" id="IPR057258">
    <property type="entry name" value="Ribosomal_uS3"/>
</dbReference>
<dbReference type="InterPro" id="IPR036419">
    <property type="entry name" value="Ribosomal_S3_C_sf"/>
</dbReference>
<feature type="compositionally biased region" description="Polar residues" evidence="8">
    <location>
        <begin position="354"/>
        <end position="365"/>
    </location>
</feature>
<dbReference type="Pfam" id="PF00189">
    <property type="entry name" value="Ribosomal_S3_C"/>
    <property type="match status" value="1"/>
</dbReference>
<dbReference type="GO" id="GO:0006412">
    <property type="term" value="P:translation"/>
    <property type="evidence" value="ECO:0007669"/>
    <property type="project" value="UniProtKB-UniRule"/>
</dbReference>
<dbReference type="PROSITE" id="PS00548">
    <property type="entry name" value="RIBOSOMAL_S3"/>
    <property type="match status" value="1"/>
</dbReference>
<feature type="region of interest" description="Disordered" evidence="8">
    <location>
        <begin position="354"/>
        <end position="375"/>
    </location>
</feature>
<sequence>MGQKVHPIGFRVGITKRHQSQWFARFTKYAYAQSILEDRMLRKTLLSFATEALNTNTGKKRDSSFQQNPITPKITHIKIERGLIPYEIGIQIHAENCQKLKSSLNKENSNLAHASFPQRGRDLLLRLRLKKTRRYLISLGQGMTAKSNSLNKNLSLAGEKEIIQNPNNLSSITDNKKGNKSAVTSAFPLTVKGQKKKFFLFSISKKQPAILNLSSSAAYRSKEKYNSRISEFFSSKQPYGASTFRKRSNIVSKNKKINNFFQKQQSGLVSRAKMMIKRLRKRQEIRRRYRRLMLKGLFVQKKGKIILLKPSFFLRKSKQPLRGSSLKKSINAAKKKTQFFSNRRTKTRLLNRGLSRTTSPYNNNKGWLKNSGGDTKNTLARTDNKNFGTSLKKLSVNTFGRSFEFKKGSQEKKNLPLQAPLALVVKDKSKIGYRIKKKFVSLFLNKINKRFLKQLKDQMTTWNNKILQHRQEQLKIYGTLRFAPLGYNQKWSLKRLNFLKTKPLFKLLKLVYLIERKSLIKLETLRKDFIAFGTISKSEALNYYQILNFLKNLKDYVSKLKKEQKRLLVKTLTKGNSNNLNKRIIKQNSYSPTSNLETGTGLTKGLTVRNKEKQNVLNLRDFFQKQQSSLVRPALLKKLHLISGTESVLNAECRKINFIEYLKEIVKKHRTNNLYYYLSTISDARKNLKKIKQFTKLHSNFLFGLDLKDPTSINDSFKQKLQDRIKNVIDLSSIKASSFGDKGLPEIFLEQIEKQRTMYKQLAQLAAKISIKFYSVKSENMKVKASIITDSVIDALEKRKAFRKVIKDAKENLMRSTNVKGVKIQVAGRLNGAEIARTEWVRAGRVPLQTLRANLDYSYKTAKTIYGIIGVKVWIFKGYTKLV</sequence>
<keyword evidence="3 5" id="KW-0687">Ribonucleoprotein</keyword>
<dbReference type="EMBL" id="KT625042">
    <property type="protein sequence ID" value="ALO21266.1"/>
    <property type="molecule type" value="Genomic_DNA"/>
</dbReference>
<dbReference type="GO" id="GO:0003723">
    <property type="term" value="F:RNA binding"/>
    <property type="evidence" value="ECO:0007669"/>
    <property type="project" value="InterPro"/>
</dbReference>
<dbReference type="HAMAP" id="MF_01309_B">
    <property type="entry name" value="Ribosomal_uS3_B"/>
    <property type="match status" value="1"/>
</dbReference>
<protein>
    <recommendedName>
        <fullName evidence="4 5">Small ribosomal subunit protein uS3c</fullName>
    </recommendedName>
</protein>
<evidence type="ECO:0000313" key="10">
    <source>
        <dbReference type="EMBL" id="ALO21266.1"/>
    </source>
</evidence>
<dbReference type="Gene3D" id="3.30.1140.32">
    <property type="entry name" value="Ribosomal protein S3, C-terminal domain"/>
    <property type="match status" value="1"/>
</dbReference>
<accession>A0A0S2ICE5</accession>
<dbReference type="NCBIfam" id="TIGR01009">
    <property type="entry name" value="rpsC_bact"/>
    <property type="match status" value="1"/>
</dbReference>
<organism evidence="10">
    <name type="scientific">Chloromonas radiata</name>
    <dbReference type="NCBI Taxonomy" id="47907"/>
    <lineage>
        <taxon>Eukaryota</taxon>
        <taxon>Viridiplantae</taxon>
        <taxon>Chlorophyta</taxon>
        <taxon>core chlorophytes</taxon>
        <taxon>Chlorophyceae</taxon>
        <taxon>CS clade</taxon>
        <taxon>Chlamydomonadales</taxon>
        <taxon>Chlamydomonadaceae</taxon>
        <taxon>Chloromonadinia</taxon>
        <taxon>Chloromonas</taxon>
    </lineage>
</organism>
<keyword evidence="7 10" id="KW-0934">Plastid</keyword>
<evidence type="ECO:0000256" key="3">
    <source>
        <dbReference type="ARBA" id="ARBA00023274"/>
    </source>
</evidence>
<evidence type="ECO:0000256" key="7">
    <source>
        <dbReference type="RuleBase" id="RU003626"/>
    </source>
</evidence>
<dbReference type="SUPFAM" id="SSF54821">
    <property type="entry name" value="Ribosomal protein S3 C-terminal domain"/>
    <property type="match status" value="1"/>
</dbReference>
<keyword evidence="7 10" id="KW-0150">Chloroplast</keyword>
<dbReference type="InterPro" id="IPR018280">
    <property type="entry name" value="Ribosomal_uS3_CS"/>
</dbReference>
<evidence type="ECO:0000259" key="9">
    <source>
        <dbReference type="Pfam" id="PF00189"/>
    </source>
</evidence>
<geneLocation type="chloroplast" evidence="10"/>
<evidence type="ECO:0000256" key="5">
    <source>
        <dbReference type="HAMAP-Rule" id="MF_01309"/>
    </source>
</evidence>
<comment type="subunit">
    <text evidence="5 7">Part of the 30S ribosomal subunit.</text>
</comment>
<proteinExistence type="inferred from homology"/>
<evidence type="ECO:0000256" key="1">
    <source>
        <dbReference type="ARBA" id="ARBA00010761"/>
    </source>
</evidence>
<feature type="domain" description="Small ribosomal subunit protein uS3 C-terminal" evidence="9">
    <location>
        <begin position="794"/>
        <end position="875"/>
    </location>
</feature>
<comment type="subcellular location">
    <subcellularLocation>
        <location evidence="5 7">Plastid</location>
        <location evidence="5 7">Chloroplast</location>
    </subcellularLocation>
</comment>
<evidence type="ECO:0000256" key="8">
    <source>
        <dbReference type="SAM" id="MobiDB-lite"/>
    </source>
</evidence>
<dbReference type="GO" id="GO:0003735">
    <property type="term" value="F:structural constituent of ribosome"/>
    <property type="evidence" value="ECO:0007669"/>
    <property type="project" value="InterPro"/>
</dbReference>
<evidence type="ECO:0000256" key="6">
    <source>
        <dbReference type="RuleBase" id="RU003624"/>
    </source>
</evidence>
<dbReference type="GO" id="GO:0022627">
    <property type="term" value="C:cytosolic small ribosomal subunit"/>
    <property type="evidence" value="ECO:0007669"/>
    <property type="project" value="TreeGrafter"/>
</dbReference>
<dbReference type="InterPro" id="IPR009019">
    <property type="entry name" value="KH_sf_prok-type"/>
</dbReference>
<reference evidence="10" key="1">
    <citation type="journal article" date="2015" name="BMC Evol. Biol.">
        <title>Chloroplast phylogenomic analysis of chlorophyte green algae identifies a novel lineage sister to the Sphaeropleales (Chlorophyceae).</title>
        <authorList>
            <person name="Lemieux C."/>
            <person name="Vincent A.T."/>
            <person name="Labarre A."/>
            <person name="Otis C."/>
            <person name="Turmel M."/>
        </authorList>
    </citation>
    <scope>NUCLEOTIDE SEQUENCE</scope>
</reference>
<dbReference type="PANTHER" id="PTHR11760">
    <property type="entry name" value="30S/40S RIBOSOMAL PROTEIN S3"/>
    <property type="match status" value="1"/>
</dbReference>
<keyword evidence="2 5" id="KW-0689">Ribosomal protein</keyword>
<dbReference type="InterPro" id="IPR001351">
    <property type="entry name" value="Ribosomal_uS3_C"/>
</dbReference>
<name>A0A0S2ICE5_9CHLO</name>
<evidence type="ECO:0000256" key="4">
    <source>
        <dbReference type="ARBA" id="ARBA00035154"/>
    </source>
</evidence>